<dbReference type="EMBL" id="CP053708">
    <property type="protein sequence ID" value="QKE90087.1"/>
    <property type="molecule type" value="Genomic_DNA"/>
</dbReference>
<protein>
    <submittedName>
        <fullName evidence="2">Uncharacterized protein</fullName>
    </submittedName>
</protein>
<feature type="transmembrane region" description="Helical" evidence="1">
    <location>
        <begin position="58"/>
        <end position="80"/>
    </location>
</feature>
<keyword evidence="1" id="KW-1133">Transmembrane helix</keyword>
<dbReference type="Proteomes" id="UP000500767">
    <property type="component" value="Chromosome"/>
</dbReference>
<accession>A0A6M8HP80</accession>
<feature type="transmembrane region" description="Helical" evidence="1">
    <location>
        <begin position="30"/>
        <end position="46"/>
    </location>
</feature>
<keyword evidence="3" id="KW-1185">Reference proteome</keyword>
<reference evidence="2 3" key="1">
    <citation type="journal article" date="2014" name="World J. Microbiol. Biotechnol.">
        <title>Biodiversity and physiological characteristics of Antarctic and Arctic lichens-associated bacteria.</title>
        <authorList>
            <person name="Lee Y.M."/>
            <person name="Kim E.H."/>
            <person name="Lee H.K."/>
            <person name="Hong S.G."/>
        </authorList>
    </citation>
    <scope>NUCLEOTIDE SEQUENCE [LARGE SCALE GENOMIC DNA]</scope>
    <source>
        <strain evidence="2 3">PAMC 26569</strain>
    </source>
</reference>
<gene>
    <name evidence="2" type="ORF">HN018_08505</name>
</gene>
<dbReference type="KEGG" id="lck:HN018_08505"/>
<proteinExistence type="predicted"/>
<keyword evidence="1" id="KW-0812">Transmembrane</keyword>
<evidence type="ECO:0000313" key="2">
    <source>
        <dbReference type="EMBL" id="QKE90087.1"/>
    </source>
</evidence>
<evidence type="ECO:0000313" key="3">
    <source>
        <dbReference type="Proteomes" id="UP000500767"/>
    </source>
</evidence>
<dbReference type="RefSeq" id="WP_171835963.1">
    <property type="nucleotide sequence ID" value="NZ_CP053708.1"/>
</dbReference>
<sequence length="85" mass="9235">MRRLYVGALGYAAIGAEILGLTSGDMVTKVVGLALLFAWALLLPDGDRGTRRYVARRIILWTVPIGVALIIVLLIAGQLMRMPRS</sequence>
<dbReference type="AlphaFoldDB" id="A0A6M8HP80"/>
<organism evidence="2 3">
    <name type="scientific">Lichenicola cladoniae</name>
    <dbReference type="NCBI Taxonomy" id="1484109"/>
    <lineage>
        <taxon>Bacteria</taxon>
        <taxon>Pseudomonadati</taxon>
        <taxon>Pseudomonadota</taxon>
        <taxon>Alphaproteobacteria</taxon>
        <taxon>Acetobacterales</taxon>
        <taxon>Acetobacteraceae</taxon>
        <taxon>Lichenicola</taxon>
    </lineage>
</organism>
<evidence type="ECO:0000256" key="1">
    <source>
        <dbReference type="SAM" id="Phobius"/>
    </source>
</evidence>
<keyword evidence="1" id="KW-0472">Membrane</keyword>
<name>A0A6M8HP80_9PROT</name>